<dbReference type="EMBL" id="BGZK01001697">
    <property type="protein sequence ID" value="GBP84770.1"/>
    <property type="molecule type" value="Genomic_DNA"/>
</dbReference>
<evidence type="ECO:0000313" key="2">
    <source>
        <dbReference type="Proteomes" id="UP000299102"/>
    </source>
</evidence>
<evidence type="ECO:0000313" key="1">
    <source>
        <dbReference type="EMBL" id="GBP84770.1"/>
    </source>
</evidence>
<name>A0A4C1ZAN0_EUMVA</name>
<dbReference type="Proteomes" id="UP000299102">
    <property type="component" value="Unassembled WGS sequence"/>
</dbReference>
<protein>
    <submittedName>
        <fullName evidence="1">Uncharacterized protein</fullName>
    </submittedName>
</protein>
<accession>A0A4C1ZAN0</accession>
<sequence length="153" mass="17715">MLSEPEPVSGLHWVGRTGRRLKWNRYRRWKNSVYVHAEKNVDYYIHLIYYLHQISITSQLRKLSRRRSRNTCGRVFHDENTDPLIYEDANNRMSQPGMPRIDRERKNRLIIETCDPELVDAEAHASQCEIGALSRPISAAAGARATKGGARVK</sequence>
<keyword evidence="2" id="KW-1185">Reference proteome</keyword>
<comment type="caution">
    <text evidence="1">The sequence shown here is derived from an EMBL/GenBank/DDBJ whole genome shotgun (WGS) entry which is preliminary data.</text>
</comment>
<proteinExistence type="predicted"/>
<organism evidence="1 2">
    <name type="scientific">Eumeta variegata</name>
    <name type="common">Bagworm moth</name>
    <name type="synonym">Eumeta japonica</name>
    <dbReference type="NCBI Taxonomy" id="151549"/>
    <lineage>
        <taxon>Eukaryota</taxon>
        <taxon>Metazoa</taxon>
        <taxon>Ecdysozoa</taxon>
        <taxon>Arthropoda</taxon>
        <taxon>Hexapoda</taxon>
        <taxon>Insecta</taxon>
        <taxon>Pterygota</taxon>
        <taxon>Neoptera</taxon>
        <taxon>Endopterygota</taxon>
        <taxon>Lepidoptera</taxon>
        <taxon>Glossata</taxon>
        <taxon>Ditrysia</taxon>
        <taxon>Tineoidea</taxon>
        <taxon>Psychidae</taxon>
        <taxon>Oiketicinae</taxon>
        <taxon>Eumeta</taxon>
    </lineage>
</organism>
<gene>
    <name evidence="1" type="ORF">EVAR_66525_1</name>
</gene>
<reference evidence="1 2" key="1">
    <citation type="journal article" date="2019" name="Commun. Biol.">
        <title>The bagworm genome reveals a unique fibroin gene that provides high tensile strength.</title>
        <authorList>
            <person name="Kono N."/>
            <person name="Nakamura H."/>
            <person name="Ohtoshi R."/>
            <person name="Tomita M."/>
            <person name="Numata K."/>
            <person name="Arakawa K."/>
        </authorList>
    </citation>
    <scope>NUCLEOTIDE SEQUENCE [LARGE SCALE GENOMIC DNA]</scope>
</reference>
<dbReference type="AlphaFoldDB" id="A0A4C1ZAN0"/>